<dbReference type="PRINTS" id="PR00448">
    <property type="entry name" value="NSFATTACHMNT"/>
</dbReference>
<proteinExistence type="inferred from homology"/>
<name>A0A7S2UGK7_9STRA</name>
<dbReference type="InterPro" id="IPR000744">
    <property type="entry name" value="NSF_attach"/>
</dbReference>
<keyword evidence="4" id="KW-0931">ER-Golgi transport</keyword>
<dbReference type="PANTHER" id="PTHR13768:SF8">
    <property type="entry name" value="ALPHA-SOLUBLE NSF ATTACHMENT PROTEIN"/>
    <property type="match status" value="1"/>
</dbReference>
<dbReference type="EMBL" id="HBHQ01016136">
    <property type="protein sequence ID" value="CAD9818942.1"/>
    <property type="molecule type" value="Transcribed_RNA"/>
</dbReference>
<dbReference type="InterPro" id="IPR011990">
    <property type="entry name" value="TPR-like_helical_dom_sf"/>
</dbReference>
<reference evidence="5" key="1">
    <citation type="submission" date="2021-01" db="EMBL/GenBank/DDBJ databases">
        <authorList>
            <person name="Corre E."/>
            <person name="Pelletier E."/>
            <person name="Niang G."/>
            <person name="Scheremetjew M."/>
            <person name="Finn R."/>
            <person name="Kale V."/>
            <person name="Holt S."/>
            <person name="Cochrane G."/>
            <person name="Meng A."/>
            <person name="Brown T."/>
            <person name="Cohen L."/>
        </authorList>
    </citation>
    <scope>NUCLEOTIDE SEQUENCE</scope>
    <source>
        <strain evidence="5">CCMP2084</strain>
    </source>
</reference>
<dbReference type="GO" id="GO:0005774">
    <property type="term" value="C:vacuolar membrane"/>
    <property type="evidence" value="ECO:0007669"/>
    <property type="project" value="TreeGrafter"/>
</dbReference>
<dbReference type="GO" id="GO:0035494">
    <property type="term" value="P:SNARE complex disassembly"/>
    <property type="evidence" value="ECO:0007669"/>
    <property type="project" value="TreeGrafter"/>
</dbReference>
<dbReference type="GO" id="GO:0031201">
    <property type="term" value="C:SNARE complex"/>
    <property type="evidence" value="ECO:0007669"/>
    <property type="project" value="TreeGrafter"/>
</dbReference>
<keyword evidence="4" id="KW-0472">Membrane</keyword>
<sequence>MSAISRKQKTKAEAFLIEARNTVGKKTWFANSTEEKYENAAELYEKAANAFKVGGYHHEAGDAYRKAADLYQNKLKNLGEASKALASAGSCYKKSSPSDAVDAYRAAVSILCDAGRLTQAAKLSKQCGELFENEGVAEGEEAHGSNVKMAIESYEQAAELFNMEDSKGQAASCMTKVAELCSAALDPPELLRAAKIYDELGRRCLESNMLKFNAKMYFLQAIFCHLGNGDAIAGTKALQRYENLDYSFGESREGRFCRQLVEAAEAYDDEAIATASFEYDRITKLDPWKTSMLLKLKRSVEDQGGLGEDDDDVDLT</sequence>
<evidence type="ECO:0000256" key="2">
    <source>
        <dbReference type="ARBA" id="ARBA00022448"/>
    </source>
</evidence>
<evidence type="ECO:0000256" key="1">
    <source>
        <dbReference type="ARBA" id="ARBA00010050"/>
    </source>
</evidence>
<comment type="subcellular location">
    <subcellularLocation>
        <location evidence="4">Membrane</location>
        <topology evidence="4">Peripheral membrane protein</topology>
    </subcellularLocation>
</comment>
<organism evidence="5">
    <name type="scientific">Attheya septentrionalis</name>
    <dbReference type="NCBI Taxonomy" id="420275"/>
    <lineage>
        <taxon>Eukaryota</taxon>
        <taxon>Sar</taxon>
        <taxon>Stramenopiles</taxon>
        <taxon>Ochrophyta</taxon>
        <taxon>Bacillariophyta</taxon>
        <taxon>Coscinodiscophyceae</taxon>
        <taxon>Chaetocerotophycidae</taxon>
        <taxon>Chaetocerotales</taxon>
        <taxon>Attheyaceae</taxon>
        <taxon>Attheya</taxon>
    </lineage>
</organism>
<keyword evidence="2 4" id="KW-0813">Transport</keyword>
<dbReference type="Pfam" id="PF14938">
    <property type="entry name" value="SNAP"/>
    <property type="match status" value="1"/>
</dbReference>
<dbReference type="PANTHER" id="PTHR13768">
    <property type="entry name" value="SOLUBLE NSF ATTACHMENT PROTEIN SNAP"/>
    <property type="match status" value="1"/>
</dbReference>
<accession>A0A7S2UGK7</accession>
<evidence type="ECO:0008006" key="6">
    <source>
        <dbReference type="Google" id="ProtNLM"/>
    </source>
</evidence>
<comment type="similarity">
    <text evidence="1 4">Belongs to the SNAP family.</text>
</comment>
<evidence type="ECO:0000313" key="5">
    <source>
        <dbReference type="EMBL" id="CAD9818942.1"/>
    </source>
</evidence>
<evidence type="ECO:0000256" key="3">
    <source>
        <dbReference type="ARBA" id="ARBA00022927"/>
    </source>
</evidence>
<dbReference type="GO" id="GO:0006886">
    <property type="term" value="P:intracellular protein transport"/>
    <property type="evidence" value="ECO:0007669"/>
    <property type="project" value="UniProtKB-UniRule"/>
</dbReference>
<evidence type="ECO:0000256" key="4">
    <source>
        <dbReference type="RuleBase" id="RU367013"/>
    </source>
</evidence>
<keyword evidence="3 4" id="KW-0653">Protein transport</keyword>
<dbReference type="SUPFAM" id="SSF48452">
    <property type="entry name" value="TPR-like"/>
    <property type="match status" value="1"/>
</dbReference>
<dbReference type="AlphaFoldDB" id="A0A7S2UGK7"/>
<dbReference type="Gene3D" id="1.25.40.10">
    <property type="entry name" value="Tetratricopeptide repeat domain"/>
    <property type="match status" value="1"/>
</dbReference>
<dbReference type="GO" id="GO:0005483">
    <property type="term" value="F:soluble NSF attachment protein activity"/>
    <property type="evidence" value="ECO:0007669"/>
    <property type="project" value="TreeGrafter"/>
</dbReference>
<protein>
    <recommendedName>
        <fullName evidence="6">Alpha-soluble NSF attachment protein</fullName>
    </recommendedName>
</protein>
<dbReference type="CDD" id="cd15832">
    <property type="entry name" value="SNAP"/>
    <property type="match status" value="1"/>
</dbReference>
<gene>
    <name evidence="5" type="ORF">ASEP1449_LOCUS10774</name>
</gene>
<comment type="function">
    <text evidence="4">Required for vesicular transport between the endoplasmic reticulum and the Golgi apparatus.</text>
</comment>
<dbReference type="GO" id="GO:0019905">
    <property type="term" value="F:syntaxin binding"/>
    <property type="evidence" value="ECO:0007669"/>
    <property type="project" value="TreeGrafter"/>
</dbReference>